<evidence type="ECO:0000313" key="2">
    <source>
        <dbReference type="EMBL" id="AUB55300.1"/>
    </source>
</evidence>
<dbReference type="InterPro" id="IPR011990">
    <property type="entry name" value="TPR-like_helical_dom_sf"/>
</dbReference>
<keyword evidence="1" id="KW-0472">Membrane</keyword>
<dbReference type="AlphaFoldDB" id="A0A2H4VB69"/>
<organism evidence="2 3">
    <name type="scientific">Methanobacterium subterraneum</name>
    <dbReference type="NCBI Taxonomy" id="59277"/>
    <lineage>
        <taxon>Archaea</taxon>
        <taxon>Methanobacteriati</taxon>
        <taxon>Methanobacteriota</taxon>
        <taxon>Methanomada group</taxon>
        <taxon>Methanobacteria</taxon>
        <taxon>Methanobacteriales</taxon>
        <taxon>Methanobacteriaceae</taxon>
        <taxon>Methanobacterium</taxon>
    </lineage>
</organism>
<evidence type="ECO:0000313" key="3">
    <source>
        <dbReference type="Proteomes" id="UP000232806"/>
    </source>
</evidence>
<dbReference type="Proteomes" id="UP000232806">
    <property type="component" value="Chromosome"/>
</dbReference>
<keyword evidence="1" id="KW-1133">Transmembrane helix</keyword>
<protein>
    <recommendedName>
        <fullName evidence="4">Tetratricopeptide repeat protein</fullName>
    </recommendedName>
</protein>
<dbReference type="SUPFAM" id="SSF48439">
    <property type="entry name" value="Protein prenylyltransferase"/>
    <property type="match status" value="1"/>
</dbReference>
<reference evidence="2 3" key="1">
    <citation type="submission" date="2016-10" db="EMBL/GenBank/DDBJ databases">
        <title>Comparative genomics between deep and shallow subseafloor isolates.</title>
        <authorList>
            <person name="Ishii S."/>
            <person name="Miller J.R."/>
            <person name="Sutton G."/>
            <person name="Suzuki S."/>
            <person name="Methe B."/>
            <person name="Inagaki F."/>
            <person name="Imachi H."/>
        </authorList>
    </citation>
    <scope>NUCLEOTIDE SEQUENCE [LARGE SCALE GENOMIC DNA]</scope>
    <source>
        <strain evidence="2 3">MO-MB1</strain>
    </source>
</reference>
<proteinExistence type="predicted"/>
<keyword evidence="1" id="KW-0812">Transmembrane</keyword>
<dbReference type="Gene3D" id="1.25.40.10">
    <property type="entry name" value="Tetratricopeptide repeat domain"/>
    <property type="match status" value="1"/>
</dbReference>
<accession>A0A2H4VB69</accession>
<dbReference type="EMBL" id="CP017766">
    <property type="protein sequence ID" value="AUB55300.1"/>
    <property type="molecule type" value="Genomic_DNA"/>
</dbReference>
<gene>
    <name evidence="2" type="ORF">BK007_04230</name>
</gene>
<sequence length="93" mass="10862">MVYFSLSMNNILFFIENVIITLIIISVFLYTLRTWSHNEKIIKRYNNMISKDPANITTLNNRCVELASQRKYLHATMCFDKVLEIDSNNAAVL</sequence>
<evidence type="ECO:0008006" key="4">
    <source>
        <dbReference type="Google" id="ProtNLM"/>
    </source>
</evidence>
<name>A0A2H4VB69_9EURY</name>
<feature type="transmembrane region" description="Helical" evidence="1">
    <location>
        <begin position="12"/>
        <end position="32"/>
    </location>
</feature>
<evidence type="ECO:0000256" key="1">
    <source>
        <dbReference type="SAM" id="Phobius"/>
    </source>
</evidence>